<evidence type="ECO:0000259" key="5">
    <source>
        <dbReference type="PROSITE" id="PS50110"/>
    </source>
</evidence>
<feature type="domain" description="Response regulatory" evidence="5">
    <location>
        <begin position="6"/>
        <end position="126"/>
    </location>
</feature>
<keyword evidence="1 3" id="KW-0597">Phosphoprotein</keyword>
<evidence type="ECO:0000256" key="3">
    <source>
        <dbReference type="PROSITE-ProRule" id="PRU00169"/>
    </source>
</evidence>
<dbReference type="InterPro" id="IPR016032">
    <property type="entry name" value="Sig_transdc_resp-reg_C-effctor"/>
</dbReference>
<evidence type="ECO:0000259" key="4">
    <source>
        <dbReference type="PROSITE" id="PS50043"/>
    </source>
</evidence>
<accession>A0A5B9MG32</accession>
<dbReference type="GO" id="GO:0003677">
    <property type="term" value="F:DNA binding"/>
    <property type="evidence" value="ECO:0007669"/>
    <property type="project" value="UniProtKB-KW"/>
</dbReference>
<dbReference type="PRINTS" id="PR00038">
    <property type="entry name" value="HTHLUXR"/>
</dbReference>
<organism evidence="6 7">
    <name type="scientific">Stieleria maiorica</name>
    <dbReference type="NCBI Taxonomy" id="2795974"/>
    <lineage>
        <taxon>Bacteria</taxon>
        <taxon>Pseudomonadati</taxon>
        <taxon>Planctomycetota</taxon>
        <taxon>Planctomycetia</taxon>
        <taxon>Pirellulales</taxon>
        <taxon>Pirellulaceae</taxon>
        <taxon>Stieleria</taxon>
    </lineage>
</organism>
<name>A0A5B9MG32_9BACT</name>
<gene>
    <name evidence="6" type="primary">liaR</name>
    <name evidence="6" type="ORF">Mal15_25960</name>
</gene>
<evidence type="ECO:0000313" key="6">
    <source>
        <dbReference type="EMBL" id="QEF98544.1"/>
    </source>
</evidence>
<dbReference type="SMART" id="SM00421">
    <property type="entry name" value="HTH_LUXR"/>
    <property type="match status" value="1"/>
</dbReference>
<dbReference type="Pfam" id="PF00072">
    <property type="entry name" value="Response_reg"/>
    <property type="match status" value="1"/>
</dbReference>
<dbReference type="GO" id="GO:0006355">
    <property type="term" value="P:regulation of DNA-templated transcription"/>
    <property type="evidence" value="ECO:0007669"/>
    <property type="project" value="InterPro"/>
</dbReference>
<dbReference type="GO" id="GO:0000160">
    <property type="term" value="P:phosphorelay signal transduction system"/>
    <property type="evidence" value="ECO:0007669"/>
    <property type="project" value="InterPro"/>
</dbReference>
<reference evidence="6 7" key="1">
    <citation type="submission" date="2019-02" db="EMBL/GenBank/DDBJ databases">
        <title>Planctomycetal bacteria perform biofilm scaping via a novel small molecule.</title>
        <authorList>
            <person name="Jeske O."/>
            <person name="Boedeker C."/>
            <person name="Wiegand S."/>
            <person name="Breitling P."/>
            <person name="Kallscheuer N."/>
            <person name="Jogler M."/>
            <person name="Rohde M."/>
            <person name="Petersen J."/>
            <person name="Medema M.H."/>
            <person name="Surup F."/>
            <person name="Jogler C."/>
        </authorList>
    </citation>
    <scope>NUCLEOTIDE SEQUENCE [LARGE SCALE GENOMIC DNA]</scope>
    <source>
        <strain evidence="6 7">Mal15</strain>
    </source>
</reference>
<dbReference type="InterPro" id="IPR001789">
    <property type="entry name" value="Sig_transdc_resp-reg_receiver"/>
</dbReference>
<dbReference type="Proteomes" id="UP000321353">
    <property type="component" value="Chromosome"/>
</dbReference>
<dbReference type="CDD" id="cd06170">
    <property type="entry name" value="LuxR_C_like"/>
    <property type="match status" value="1"/>
</dbReference>
<dbReference type="SUPFAM" id="SSF52172">
    <property type="entry name" value="CheY-like"/>
    <property type="match status" value="1"/>
</dbReference>
<keyword evidence="7" id="KW-1185">Reference proteome</keyword>
<dbReference type="PROSITE" id="PS50043">
    <property type="entry name" value="HTH_LUXR_2"/>
    <property type="match status" value="1"/>
</dbReference>
<dbReference type="PANTHER" id="PTHR43214">
    <property type="entry name" value="TWO-COMPONENT RESPONSE REGULATOR"/>
    <property type="match status" value="1"/>
</dbReference>
<dbReference type="Pfam" id="PF00196">
    <property type="entry name" value="GerE"/>
    <property type="match status" value="1"/>
</dbReference>
<keyword evidence="2" id="KW-0238">DNA-binding</keyword>
<dbReference type="InterPro" id="IPR011006">
    <property type="entry name" value="CheY-like_superfamily"/>
</dbReference>
<evidence type="ECO:0000256" key="2">
    <source>
        <dbReference type="ARBA" id="ARBA00023125"/>
    </source>
</evidence>
<dbReference type="KEGG" id="smam:Mal15_25960"/>
<feature type="domain" description="HTH luxR-type" evidence="4">
    <location>
        <begin position="150"/>
        <end position="215"/>
    </location>
</feature>
<dbReference type="InterPro" id="IPR058245">
    <property type="entry name" value="NreC/VraR/RcsB-like_REC"/>
</dbReference>
<feature type="modified residue" description="4-aspartylphosphate" evidence="3">
    <location>
        <position position="61"/>
    </location>
</feature>
<proteinExistence type="predicted"/>
<dbReference type="RefSeq" id="WP_147868065.1">
    <property type="nucleotide sequence ID" value="NZ_CP036264.1"/>
</dbReference>
<sequence length="226" mass="24641">MIKSVRIMLVEDNPEYREAVRLALEQSQGVELSRQFGTAEIALRSIRNATPSEQPDLILLDLRLPGMSGLEALAGFRESAPHTKVIILTQSDNEEDVLRAIALGASGYLLKSATLDEIADGIRTVMSGGAPLDKGVAKFILESLQTRLPADEDQVPLSQRELEIIQLLAEGLVKKEIARQLGIGYSTVDTHVAHIYEKLNVSNAPSAVNQAHRLGLFHASKQRSGQ</sequence>
<dbReference type="EMBL" id="CP036264">
    <property type="protein sequence ID" value="QEF98544.1"/>
    <property type="molecule type" value="Genomic_DNA"/>
</dbReference>
<protein>
    <submittedName>
        <fullName evidence="6">Transcriptional regulatory protein LiaR</fullName>
    </submittedName>
</protein>
<evidence type="ECO:0000313" key="7">
    <source>
        <dbReference type="Proteomes" id="UP000321353"/>
    </source>
</evidence>
<dbReference type="InterPro" id="IPR000792">
    <property type="entry name" value="Tscrpt_reg_LuxR_C"/>
</dbReference>
<dbReference type="AlphaFoldDB" id="A0A5B9MG32"/>
<dbReference type="InterPro" id="IPR039420">
    <property type="entry name" value="WalR-like"/>
</dbReference>
<evidence type="ECO:0000256" key="1">
    <source>
        <dbReference type="ARBA" id="ARBA00022553"/>
    </source>
</evidence>
<dbReference type="Gene3D" id="3.40.50.2300">
    <property type="match status" value="1"/>
</dbReference>
<dbReference type="SMART" id="SM00448">
    <property type="entry name" value="REC"/>
    <property type="match status" value="1"/>
</dbReference>
<dbReference type="CDD" id="cd17535">
    <property type="entry name" value="REC_NarL-like"/>
    <property type="match status" value="1"/>
</dbReference>
<dbReference type="SUPFAM" id="SSF46894">
    <property type="entry name" value="C-terminal effector domain of the bipartite response regulators"/>
    <property type="match status" value="1"/>
</dbReference>
<dbReference type="PROSITE" id="PS50110">
    <property type="entry name" value="RESPONSE_REGULATORY"/>
    <property type="match status" value="1"/>
</dbReference>